<name>A0AB33ZZE6_LACGS</name>
<protein>
    <submittedName>
        <fullName evidence="1">Abortive infection protein</fullName>
    </submittedName>
</protein>
<accession>A0AB33ZZE6</accession>
<comment type="caution">
    <text evidence="1">The sequence shown here is derived from an EMBL/GenBank/DDBJ whole genome shotgun (WGS) entry which is preliminary data.</text>
</comment>
<sequence>MENIILILLDKGIYGSPDCLGDPFYTVQLRLCKGIISFSSALYLYRYSDRVPEKIELTFPNGYKNSKLKDQVICHQQLPMLYKLGVTLVKTPQNNKVKVYSLTRTMAEIVRPQNQVDPEIINKVFKKYAIVPEKNIAKLMYFSSQFRTTDKVRNYLEVLL</sequence>
<reference evidence="1 2" key="1">
    <citation type="journal article" date="2018" name="Int. J. Syst. Evol. Microbiol.">
        <title>Lactobacillus paragasseri sp. nov., a sister taxon of Lactobacillus gasseri, based on whole-genome sequence analyses.</title>
        <authorList>
            <person name="Tanizawa Y."/>
            <person name="Tada I."/>
            <person name="Kobayashi H."/>
            <person name="Endo A."/>
            <person name="Maeno S."/>
            <person name="Toyoda A."/>
            <person name="Arita M."/>
            <person name="Nakamura Y."/>
            <person name="Sakamoto M."/>
            <person name="Ohkuma M."/>
            <person name="Tohno M."/>
        </authorList>
    </citation>
    <scope>NUCLEOTIDE SEQUENCE [LARGE SCALE GENOMIC DNA]</scope>
    <source>
        <strain evidence="1 2">JCM 1025</strain>
    </source>
</reference>
<dbReference type="Proteomes" id="UP000250668">
    <property type="component" value="Unassembled WGS sequence"/>
</dbReference>
<gene>
    <name evidence="1" type="ORF">LJCM1025_17610</name>
</gene>
<organism evidence="1 2">
    <name type="scientific">Lactobacillus gasseri</name>
    <dbReference type="NCBI Taxonomy" id="1596"/>
    <lineage>
        <taxon>Bacteria</taxon>
        <taxon>Bacillati</taxon>
        <taxon>Bacillota</taxon>
        <taxon>Bacilli</taxon>
        <taxon>Lactobacillales</taxon>
        <taxon>Lactobacillaceae</taxon>
        <taxon>Lactobacillus</taxon>
    </lineage>
</organism>
<proteinExistence type="predicted"/>
<dbReference type="AlphaFoldDB" id="A0AB33ZZE6"/>
<evidence type="ECO:0000313" key="2">
    <source>
        <dbReference type="Proteomes" id="UP000250668"/>
    </source>
</evidence>
<dbReference type="EMBL" id="BEXJ01000006">
    <property type="protein sequence ID" value="GBA98006.1"/>
    <property type="molecule type" value="Genomic_DNA"/>
</dbReference>
<evidence type="ECO:0000313" key="1">
    <source>
        <dbReference type="EMBL" id="GBA98006.1"/>
    </source>
</evidence>
<dbReference type="RefSeq" id="WP_113774700.1">
    <property type="nucleotide sequence ID" value="NZ_BEXJ01000006.1"/>
</dbReference>